<organism evidence="1 2">
    <name type="scientific">Alteromonas naphthalenivorans</name>
    <dbReference type="NCBI Taxonomy" id="715451"/>
    <lineage>
        <taxon>Bacteria</taxon>
        <taxon>Pseudomonadati</taxon>
        <taxon>Pseudomonadota</taxon>
        <taxon>Gammaproteobacteria</taxon>
        <taxon>Alteromonadales</taxon>
        <taxon>Alteromonadaceae</taxon>
        <taxon>Alteromonas/Salinimonas group</taxon>
        <taxon>Alteromonas</taxon>
    </lineage>
</organism>
<dbReference type="eggNOG" id="ENOG50330QD">
    <property type="taxonomic scope" value="Bacteria"/>
</dbReference>
<evidence type="ECO:0000313" key="2">
    <source>
        <dbReference type="Proteomes" id="UP000000683"/>
    </source>
</evidence>
<evidence type="ECO:0000313" key="1">
    <source>
        <dbReference type="EMBL" id="AEF05607.1"/>
    </source>
</evidence>
<proteinExistence type="predicted"/>
<protein>
    <submittedName>
        <fullName evidence="1">Arginine decarboxylase</fullName>
    </submittedName>
</protein>
<dbReference type="Proteomes" id="UP000000683">
    <property type="component" value="Chromosome"/>
</dbReference>
<dbReference type="HOGENOM" id="CLU_1821338_0_0_6"/>
<dbReference type="RefSeq" id="WP_013786516.1">
    <property type="nucleotide sequence ID" value="NC_015554.1"/>
</dbReference>
<accession>F5Z6U4</accession>
<dbReference type="KEGG" id="alt:ambt_20580"/>
<reference evidence="1 2" key="1">
    <citation type="journal article" date="2011" name="J. Bacteriol.">
        <title>Complete genome sequence of the polycyclic aromatic hydrocarbon-degrading bacterium Alteromonas sp. strain SN2.</title>
        <authorList>
            <person name="Jin H.M."/>
            <person name="Jeong H."/>
            <person name="Moon E.J."/>
            <person name="Math R.K."/>
            <person name="Lee K."/>
            <person name="Kim H.J."/>
            <person name="Jeon C.O."/>
            <person name="Oh T.K."/>
            <person name="Kim J.F."/>
        </authorList>
    </citation>
    <scope>NUCLEOTIDE SEQUENCE [LARGE SCALE GENOMIC DNA]</scope>
    <source>
        <strain evidence="2">JCM 17741 / KACC 18427 / KCTC 11700BP / SN2</strain>
    </source>
</reference>
<gene>
    <name evidence="1" type="ordered locus">ambt_20580</name>
</gene>
<dbReference type="AlphaFoldDB" id="F5Z6U4"/>
<dbReference type="OrthoDB" id="6386511at2"/>
<name>F5Z6U4_ALTNA</name>
<dbReference type="EMBL" id="CP002339">
    <property type="protein sequence ID" value="AEF05607.1"/>
    <property type="molecule type" value="Genomic_DNA"/>
</dbReference>
<sequence length="146" mass="17222">MSNQYYHIEVFQDLVLVTLRGRWDMSTNIQYLAALGDTLNARRGRAFDIIVDMRTWEVPDSVAFARMKAPIQLDRRNQRSEVWFEDETTNAEHIAAKFFNEQNFKLKRTKNTGAFLKTIDPIFDDEAKAHIIEWATRHDLDEQICR</sequence>
<keyword evidence="2" id="KW-1185">Reference proteome</keyword>